<feature type="compositionally biased region" description="Low complexity" evidence="1">
    <location>
        <begin position="247"/>
        <end position="258"/>
    </location>
</feature>
<reference evidence="2" key="2">
    <citation type="submission" date="2023-01" db="EMBL/GenBank/DDBJ databases">
        <title>Draft genome sequence of Devosia yakushimensis strain NBRC 103855.</title>
        <authorList>
            <person name="Sun Q."/>
            <person name="Mori K."/>
        </authorList>
    </citation>
    <scope>NUCLEOTIDE SEQUENCE</scope>
    <source>
        <strain evidence="2">NBRC 103855</strain>
    </source>
</reference>
<feature type="region of interest" description="Disordered" evidence="1">
    <location>
        <begin position="1"/>
        <end position="111"/>
    </location>
</feature>
<feature type="region of interest" description="Disordered" evidence="1">
    <location>
        <begin position="236"/>
        <end position="278"/>
    </location>
</feature>
<protein>
    <submittedName>
        <fullName evidence="2">Uncharacterized protein</fullName>
    </submittedName>
</protein>
<dbReference type="Proteomes" id="UP001161406">
    <property type="component" value="Unassembled WGS sequence"/>
</dbReference>
<proteinExistence type="predicted"/>
<comment type="caution">
    <text evidence="2">The sequence shown here is derived from an EMBL/GenBank/DDBJ whole genome shotgun (WGS) entry which is preliminary data.</text>
</comment>
<feature type="compositionally biased region" description="Low complexity" evidence="1">
    <location>
        <begin position="47"/>
        <end position="58"/>
    </location>
</feature>
<dbReference type="RefSeq" id="WP_284388826.1">
    <property type="nucleotide sequence ID" value="NZ_BSNG01000001.1"/>
</dbReference>
<sequence length="313" mass="34164">MAKHQFTEEELQFLTEEERAGLLDESLVDEGEIPLDEEEEGDEDDAAAAAVEGASDAEPVAEKPDPKPEAPAVAETPAVAPAADAAAPVATDEAEASPRRAGSALPEYKLPANFDQSMQDLRSQKEALAQRFDDGELTAKEYNAQNSALDDQMHDLRDVRLKATMSEEAVRHNYVTNVVPDWLADHTEYRVGSPRYNALDLEVRRFQDLAHREGRDPFDPQLLDQAHEIVAADFGTPAAPKEEQPKTDTPPARTPAPASERVIPPSLGSVPAADATDLEEGSRFAYLDRLQGEAYEQAMAKLSDADRDTYLAS</sequence>
<accession>A0ABQ5UC80</accession>
<gene>
    <name evidence="2" type="ORF">GCM10007913_11700</name>
</gene>
<evidence type="ECO:0000256" key="1">
    <source>
        <dbReference type="SAM" id="MobiDB-lite"/>
    </source>
</evidence>
<keyword evidence="3" id="KW-1185">Reference proteome</keyword>
<feature type="compositionally biased region" description="Low complexity" evidence="1">
    <location>
        <begin position="70"/>
        <end position="91"/>
    </location>
</feature>
<organism evidence="2 3">
    <name type="scientific">Devosia yakushimensis</name>
    <dbReference type="NCBI Taxonomy" id="470028"/>
    <lineage>
        <taxon>Bacteria</taxon>
        <taxon>Pseudomonadati</taxon>
        <taxon>Pseudomonadota</taxon>
        <taxon>Alphaproteobacteria</taxon>
        <taxon>Hyphomicrobiales</taxon>
        <taxon>Devosiaceae</taxon>
        <taxon>Devosia</taxon>
    </lineage>
</organism>
<name>A0ABQ5UC80_9HYPH</name>
<feature type="compositionally biased region" description="Acidic residues" evidence="1">
    <location>
        <begin position="26"/>
        <end position="46"/>
    </location>
</feature>
<evidence type="ECO:0000313" key="3">
    <source>
        <dbReference type="Proteomes" id="UP001161406"/>
    </source>
</evidence>
<reference evidence="2" key="1">
    <citation type="journal article" date="2014" name="Int. J. Syst. Evol. Microbiol.">
        <title>Complete genome of a new Firmicutes species belonging to the dominant human colonic microbiota ('Ruminococcus bicirculans') reveals two chromosomes and a selective capacity to utilize plant glucans.</title>
        <authorList>
            <consortium name="NISC Comparative Sequencing Program"/>
            <person name="Wegmann U."/>
            <person name="Louis P."/>
            <person name="Goesmann A."/>
            <person name="Henrissat B."/>
            <person name="Duncan S.H."/>
            <person name="Flint H.J."/>
        </authorList>
    </citation>
    <scope>NUCLEOTIDE SEQUENCE</scope>
    <source>
        <strain evidence="2">NBRC 103855</strain>
    </source>
</reference>
<evidence type="ECO:0000313" key="2">
    <source>
        <dbReference type="EMBL" id="GLQ09238.1"/>
    </source>
</evidence>
<dbReference type="EMBL" id="BSNG01000001">
    <property type="protein sequence ID" value="GLQ09238.1"/>
    <property type="molecule type" value="Genomic_DNA"/>
</dbReference>